<feature type="compositionally biased region" description="Basic and acidic residues" evidence="4">
    <location>
        <begin position="539"/>
        <end position="550"/>
    </location>
</feature>
<evidence type="ECO:0000256" key="4">
    <source>
        <dbReference type="SAM" id="MobiDB-lite"/>
    </source>
</evidence>
<feature type="region of interest" description="Disordered" evidence="4">
    <location>
        <begin position="491"/>
        <end position="596"/>
    </location>
</feature>
<feature type="compositionally biased region" description="Basic and acidic residues" evidence="4">
    <location>
        <begin position="491"/>
        <end position="503"/>
    </location>
</feature>
<name>A0A5M6CU61_9BACT</name>
<keyword evidence="8" id="KW-1185">Reference proteome</keyword>
<comment type="caution">
    <text evidence="7">The sequence shown here is derived from an EMBL/GenBank/DDBJ whole genome shotgun (WGS) entry which is preliminary data.</text>
</comment>
<evidence type="ECO:0000256" key="5">
    <source>
        <dbReference type="SAM" id="Phobius"/>
    </source>
</evidence>
<gene>
    <name evidence="7" type="ORF">FYK55_26445</name>
</gene>
<dbReference type="AlphaFoldDB" id="A0A5M6CU61"/>
<dbReference type="Pfam" id="PF25967">
    <property type="entry name" value="RND-MFP_C"/>
    <property type="match status" value="1"/>
</dbReference>
<dbReference type="PANTHER" id="PTHR32347">
    <property type="entry name" value="EFFLUX SYSTEM COMPONENT YKNX-RELATED"/>
    <property type="match status" value="1"/>
</dbReference>
<sequence>MIHPPHHPSRPARLRRGGVFGALVACLLVVGVLGAIGYAYFLDKREGVDTSNLIVQPISRGSFDHIVLEQGEIDSSSNIEVECKVQSRGTSGVSILWVVDEGTRVEKGDKLVELDSSQLEQELNEDKIEVITAEANVTTAKAAVEQAEIAKQEYLEGVYKTEERAILSEMAVAEQELRKAQLALESTERLVAKGLVNSLQLEADRFAVANAKNKLEDAEGRLKVLQNLTRKKMLVQFESDIEAAKAQLAAFESELLEERITLDETKEQIENCVMYAPAAGVVVHANKYSSRGGNAEFVVEAGATVRERQPLVRLPDPTQMQVKCNINESRITLIESGMPVKISVPSIPGLTLNGRVKKVNRYAEPSSFFSSSIKEYAVFIDILNPPETIRTGMTAEVQVFVEQLDNALQMPIQGVYEHGGNMYALVQEGPQSFSTREVTIGATNDTMVTIKKGVEEGEVVVLNLREHLNLMDLPEVEGVDNSGMREISKVDEMRQADAQRGPREGGPGEGPGGPDGPRGGPGGGWDGRSDGGPPPDMRGGGERAGGERSGGEYGGGEFRGPGGGQRRPGGGPPGSRRPGGREGGPGPDSAPQSDGG</sequence>
<organism evidence="7 8">
    <name type="scientific">Roseiconus nitratireducens</name>
    <dbReference type="NCBI Taxonomy" id="2605748"/>
    <lineage>
        <taxon>Bacteria</taxon>
        <taxon>Pseudomonadati</taxon>
        <taxon>Planctomycetota</taxon>
        <taxon>Planctomycetia</taxon>
        <taxon>Pirellulales</taxon>
        <taxon>Pirellulaceae</taxon>
        <taxon>Roseiconus</taxon>
    </lineage>
</organism>
<keyword evidence="5" id="KW-1133">Transmembrane helix</keyword>
<comment type="subcellular location">
    <subcellularLocation>
        <location evidence="1">Cell envelope</location>
    </subcellularLocation>
</comment>
<reference evidence="7 8" key="1">
    <citation type="submission" date="2019-08" db="EMBL/GenBank/DDBJ databases">
        <authorList>
            <person name="Dhanesh K."/>
            <person name="Kumar G."/>
            <person name="Sasikala C."/>
            <person name="Venkata Ramana C."/>
        </authorList>
    </citation>
    <scope>NUCLEOTIDE SEQUENCE [LARGE SCALE GENOMIC DNA]</scope>
    <source>
        <strain evidence="7 8">JC645</strain>
    </source>
</reference>
<dbReference type="Gene3D" id="1.10.287.470">
    <property type="entry name" value="Helix hairpin bin"/>
    <property type="match status" value="1"/>
</dbReference>
<evidence type="ECO:0000259" key="6">
    <source>
        <dbReference type="Pfam" id="PF25967"/>
    </source>
</evidence>
<feature type="domain" description="Multidrug resistance protein MdtA-like C-terminal permuted SH3" evidence="6">
    <location>
        <begin position="406"/>
        <end position="462"/>
    </location>
</feature>
<evidence type="ECO:0000313" key="8">
    <source>
        <dbReference type="Proteomes" id="UP000324479"/>
    </source>
</evidence>
<dbReference type="EMBL" id="VWOX01000026">
    <property type="protein sequence ID" value="KAA5538774.1"/>
    <property type="molecule type" value="Genomic_DNA"/>
</dbReference>
<keyword evidence="5" id="KW-0472">Membrane</keyword>
<evidence type="ECO:0000256" key="3">
    <source>
        <dbReference type="SAM" id="Coils"/>
    </source>
</evidence>
<feature type="coiled-coil region" evidence="3">
    <location>
        <begin position="170"/>
        <end position="268"/>
    </location>
</feature>
<dbReference type="InterPro" id="IPR058627">
    <property type="entry name" value="MdtA-like_C"/>
</dbReference>
<proteinExistence type="predicted"/>
<dbReference type="Gene3D" id="2.40.420.20">
    <property type="match status" value="1"/>
</dbReference>
<dbReference type="PANTHER" id="PTHR32347:SF23">
    <property type="entry name" value="BLL5650 PROTEIN"/>
    <property type="match status" value="1"/>
</dbReference>
<dbReference type="GO" id="GO:0030313">
    <property type="term" value="C:cell envelope"/>
    <property type="evidence" value="ECO:0007669"/>
    <property type="project" value="UniProtKB-SubCell"/>
</dbReference>
<keyword evidence="2 3" id="KW-0175">Coiled coil</keyword>
<dbReference type="InterPro" id="IPR050465">
    <property type="entry name" value="UPF0194_transport"/>
</dbReference>
<dbReference type="Gene3D" id="2.40.30.170">
    <property type="match status" value="1"/>
</dbReference>
<feature type="transmembrane region" description="Helical" evidence="5">
    <location>
        <begin position="20"/>
        <end position="41"/>
    </location>
</feature>
<accession>A0A5M6CU61</accession>
<protein>
    <submittedName>
        <fullName evidence="7">HlyD family efflux transporter periplasmic adaptor subunit</fullName>
    </submittedName>
</protein>
<evidence type="ECO:0000256" key="1">
    <source>
        <dbReference type="ARBA" id="ARBA00004196"/>
    </source>
</evidence>
<feature type="compositionally biased region" description="Gly residues" evidence="4">
    <location>
        <begin position="504"/>
        <end position="526"/>
    </location>
</feature>
<evidence type="ECO:0000313" key="7">
    <source>
        <dbReference type="EMBL" id="KAA5538774.1"/>
    </source>
</evidence>
<feature type="compositionally biased region" description="Gly residues" evidence="4">
    <location>
        <begin position="551"/>
        <end position="573"/>
    </location>
</feature>
<evidence type="ECO:0000256" key="2">
    <source>
        <dbReference type="ARBA" id="ARBA00023054"/>
    </source>
</evidence>
<dbReference type="Proteomes" id="UP000324479">
    <property type="component" value="Unassembled WGS sequence"/>
</dbReference>
<dbReference type="Gene3D" id="2.40.50.100">
    <property type="match status" value="1"/>
</dbReference>
<keyword evidence="5" id="KW-0812">Transmembrane</keyword>